<dbReference type="PANTHER" id="PTHR12670:SF1">
    <property type="entry name" value="NEUTRAL CERAMIDASE"/>
    <property type="match status" value="1"/>
</dbReference>
<dbReference type="GO" id="GO:0005576">
    <property type="term" value="C:extracellular region"/>
    <property type="evidence" value="ECO:0007669"/>
    <property type="project" value="TreeGrafter"/>
</dbReference>
<sequence length="420" mass="48001">MMGFKLGVGSRIITPHEPCFLGGFVNRDHNSIGIYDDLHVNTMYLKSDNYDFLFISYDLLGVDKYYCEKIKTLIYETYNIAGKNILISAIHTHSAPEGFPANLRKGLFTKKFNINEKYQELVIDKTLQAVHDSINSLDEVCAFASRGKVKDLYGNRIQKDYLYDDDIFMIRFKNDFGKTIGAVVNFSCHPTVLGDKNYYISADFVGYMRKHLSKSLDNCVIIALNGSAGDISTRYTRLSQDIQEAKRIGEELANQFLLSLNESKKIELNNLKRKDIVFRLDRRLDLNIDDIDKQIIELREKKKKLTDEGDKRKIEVQLQVLENMHDLGIFEIKKIEVKISIIDIGELRIISIPGELFSELGLKIKNNTNKFSLIAGYSEDYVGYIITENAYQKGGYENLVTLLPKGSSERIVSSILNYKG</sequence>
<dbReference type="GO" id="GO:0046512">
    <property type="term" value="P:sphingosine biosynthetic process"/>
    <property type="evidence" value="ECO:0007669"/>
    <property type="project" value="TreeGrafter"/>
</dbReference>
<comment type="catalytic activity">
    <reaction evidence="2">
        <text>an N-acylsphing-4-enine + H2O = sphing-4-enine + a fatty acid</text>
        <dbReference type="Rhea" id="RHEA:20856"/>
        <dbReference type="ChEBI" id="CHEBI:15377"/>
        <dbReference type="ChEBI" id="CHEBI:28868"/>
        <dbReference type="ChEBI" id="CHEBI:52639"/>
        <dbReference type="ChEBI" id="CHEBI:57756"/>
        <dbReference type="EC" id="3.5.1.23"/>
    </reaction>
</comment>
<protein>
    <recommendedName>
        <fullName evidence="2">Neutral ceramidase</fullName>
        <ecNumber evidence="2">3.5.1.23</ecNumber>
    </recommendedName>
</protein>
<dbReference type="EMBL" id="CP003066">
    <property type="protein sequence ID" value="AGB19601.1"/>
    <property type="molecule type" value="Genomic_DNA"/>
</dbReference>
<comment type="similarity">
    <text evidence="2">Belongs to the neutral ceramidase family.</text>
</comment>
<dbReference type="PATRIC" id="fig|698948.3.peg.1996"/>
<dbReference type="Proteomes" id="UP000010845">
    <property type="component" value="Chromosome"/>
</dbReference>
<dbReference type="InterPro" id="IPR006823">
    <property type="entry name" value="Ceramidase_alk"/>
</dbReference>
<dbReference type="GO" id="GO:0016020">
    <property type="term" value="C:membrane"/>
    <property type="evidence" value="ECO:0007669"/>
    <property type="project" value="GOC"/>
</dbReference>
<proteinExistence type="inferred from homology"/>
<dbReference type="EC" id="3.5.1.23" evidence="2"/>
<dbReference type="Pfam" id="PF04734">
    <property type="entry name" value="Ceramidase_alk"/>
    <property type="match status" value="1"/>
</dbReference>
<evidence type="ECO:0000256" key="1">
    <source>
        <dbReference type="PIRSR" id="PIRSR606823-2"/>
    </source>
</evidence>
<reference evidence="5 6" key="1">
    <citation type="submission" date="2012-03" db="EMBL/GenBank/DDBJ databases">
        <title>Complete sequence of chromosome of Thermoanaerobacterium thermosaccharolyticum M0795.</title>
        <authorList>
            <consortium name="US DOE Joint Genome Institute"/>
            <person name="Lucas S."/>
            <person name="Han J."/>
            <person name="Lapidus A."/>
            <person name="Cheng J.-F."/>
            <person name="Goodwin L."/>
            <person name="Pitluck S."/>
            <person name="Peters L."/>
            <person name="Teshima H."/>
            <person name="Detter J.C."/>
            <person name="Han C."/>
            <person name="Tapia R."/>
            <person name="Land M."/>
            <person name="Hauser L."/>
            <person name="Kyrpides N."/>
            <person name="Ivanova N."/>
            <person name="Pagani I."/>
            <person name="Feinberg L."/>
            <person name="Folden J."/>
            <person name="Hogsett D."/>
            <person name="Shaw J."/>
            <person name="Woyke T."/>
        </authorList>
    </citation>
    <scope>NUCLEOTIDE SEQUENCE [LARGE SCALE GENOMIC DNA]</scope>
    <source>
        <strain evidence="5 6">M0795</strain>
    </source>
</reference>
<dbReference type="KEGG" id="tto:Thethe_02002"/>
<feature type="binding site" evidence="1">
    <location>
        <position position="91"/>
    </location>
    <ligand>
        <name>Zn(2+)</name>
        <dbReference type="ChEBI" id="CHEBI:29105"/>
    </ligand>
</feature>
<dbReference type="InterPro" id="IPR031329">
    <property type="entry name" value="NEUT/ALK_ceramidase_N"/>
</dbReference>
<dbReference type="AlphaFoldDB" id="L0IMX9"/>
<feature type="domain" description="Neutral/alkaline non-lysosomal ceramidase N-terminal" evidence="4">
    <location>
        <begin position="4"/>
        <end position="215"/>
    </location>
</feature>
<evidence type="ECO:0000256" key="3">
    <source>
        <dbReference type="SAM" id="Coils"/>
    </source>
</evidence>
<dbReference type="GO" id="GO:0046872">
    <property type="term" value="F:metal ion binding"/>
    <property type="evidence" value="ECO:0007669"/>
    <property type="project" value="UniProtKB-KW"/>
</dbReference>
<name>L0IMX9_THETR</name>
<evidence type="ECO:0000259" key="4">
    <source>
        <dbReference type="Pfam" id="PF04734"/>
    </source>
</evidence>
<keyword evidence="2" id="KW-0746">Sphingolipid metabolism</keyword>
<keyword evidence="2" id="KW-0378">Hydrolase</keyword>
<feature type="coiled-coil region" evidence="3">
    <location>
        <begin position="235"/>
        <end position="308"/>
    </location>
</feature>
<organism evidence="5 6">
    <name type="scientific">Thermoanaerobacterium thermosaccharolyticum M0795</name>
    <dbReference type="NCBI Taxonomy" id="698948"/>
    <lineage>
        <taxon>Bacteria</taxon>
        <taxon>Bacillati</taxon>
        <taxon>Bacillota</taxon>
        <taxon>Clostridia</taxon>
        <taxon>Thermoanaerobacterales</taxon>
        <taxon>Thermoanaerobacteraceae</taxon>
        <taxon>Thermoanaerobacterium</taxon>
    </lineage>
</organism>
<dbReference type="GO" id="GO:0042759">
    <property type="term" value="P:long-chain fatty acid biosynthetic process"/>
    <property type="evidence" value="ECO:0007669"/>
    <property type="project" value="TreeGrafter"/>
</dbReference>
<feature type="binding site" evidence="1">
    <location>
        <position position="189"/>
    </location>
    <ligand>
        <name>Zn(2+)</name>
        <dbReference type="ChEBI" id="CHEBI:29105"/>
    </ligand>
</feature>
<evidence type="ECO:0000313" key="6">
    <source>
        <dbReference type="Proteomes" id="UP000010845"/>
    </source>
</evidence>
<keyword evidence="3" id="KW-0175">Coiled coil</keyword>
<dbReference type="GO" id="GO:0017040">
    <property type="term" value="F:N-acylsphingosine amidohydrolase activity"/>
    <property type="evidence" value="ECO:0007669"/>
    <property type="project" value="UniProtKB-UniRule"/>
</dbReference>
<evidence type="ECO:0000256" key="2">
    <source>
        <dbReference type="RuleBase" id="RU366019"/>
    </source>
</evidence>
<gene>
    <name evidence="5" type="ORF">Thethe_02002</name>
</gene>
<keyword evidence="1" id="KW-0479">Metal-binding</keyword>
<evidence type="ECO:0000313" key="5">
    <source>
        <dbReference type="EMBL" id="AGB19601.1"/>
    </source>
</evidence>
<keyword evidence="2" id="KW-0443">Lipid metabolism</keyword>
<dbReference type="HOGENOM" id="CLU_030011_0_0_9"/>
<comment type="cofactor">
    <cofactor evidence="1">
        <name>Zn(2+)</name>
        <dbReference type="ChEBI" id="CHEBI:29105"/>
    </cofactor>
    <text evidence="1">Binds 1 zinc ion per subunit.</text>
</comment>
<keyword evidence="1" id="KW-0862">Zinc</keyword>
<dbReference type="PANTHER" id="PTHR12670">
    <property type="entry name" value="CERAMIDASE"/>
    <property type="match status" value="1"/>
</dbReference>
<dbReference type="GO" id="GO:0046514">
    <property type="term" value="P:ceramide catabolic process"/>
    <property type="evidence" value="ECO:0007669"/>
    <property type="project" value="InterPro"/>
</dbReference>
<accession>L0IMX9</accession>